<dbReference type="Proteomes" id="UP000649617">
    <property type="component" value="Unassembled WGS sequence"/>
</dbReference>
<dbReference type="AlphaFoldDB" id="A0A812WVX1"/>
<sequence>LGVLAADEERELAATAAVEVRQNYEGLGDVEGDEEELPPDATQSAAKVLHVAKTRR</sequence>
<organism evidence="1 2">
    <name type="scientific">Symbiodinium pilosum</name>
    <name type="common">Dinoflagellate</name>
    <dbReference type="NCBI Taxonomy" id="2952"/>
    <lineage>
        <taxon>Eukaryota</taxon>
        <taxon>Sar</taxon>
        <taxon>Alveolata</taxon>
        <taxon>Dinophyceae</taxon>
        <taxon>Suessiales</taxon>
        <taxon>Symbiodiniaceae</taxon>
        <taxon>Symbiodinium</taxon>
    </lineage>
</organism>
<evidence type="ECO:0000313" key="2">
    <source>
        <dbReference type="Proteomes" id="UP000649617"/>
    </source>
</evidence>
<comment type="caution">
    <text evidence="1">The sequence shown here is derived from an EMBL/GenBank/DDBJ whole genome shotgun (WGS) entry which is preliminary data.</text>
</comment>
<proteinExistence type="predicted"/>
<keyword evidence="2" id="KW-1185">Reference proteome</keyword>
<accession>A0A812WVX1</accession>
<name>A0A812WVX1_SYMPI</name>
<evidence type="ECO:0000313" key="1">
    <source>
        <dbReference type="EMBL" id="CAE7701109.1"/>
    </source>
</evidence>
<feature type="non-terminal residue" evidence="1">
    <location>
        <position position="56"/>
    </location>
</feature>
<reference evidence="1" key="1">
    <citation type="submission" date="2021-02" db="EMBL/GenBank/DDBJ databases">
        <authorList>
            <person name="Dougan E. K."/>
            <person name="Rhodes N."/>
            <person name="Thang M."/>
            <person name="Chan C."/>
        </authorList>
    </citation>
    <scope>NUCLEOTIDE SEQUENCE</scope>
</reference>
<feature type="non-terminal residue" evidence="1">
    <location>
        <position position="1"/>
    </location>
</feature>
<dbReference type="EMBL" id="CAJNIZ010044792">
    <property type="protein sequence ID" value="CAE7701109.1"/>
    <property type="molecule type" value="Genomic_DNA"/>
</dbReference>
<protein>
    <submittedName>
        <fullName evidence="1">UBP18 protein</fullName>
    </submittedName>
</protein>
<gene>
    <name evidence="1" type="primary">UBP18</name>
    <name evidence="1" type="ORF">SPIL2461_LOCUS19715</name>
</gene>